<organism evidence="8 9">
    <name type="scientific">Pseudobdellovibrio exovorus JSS</name>
    <dbReference type="NCBI Taxonomy" id="1184267"/>
    <lineage>
        <taxon>Bacteria</taxon>
        <taxon>Pseudomonadati</taxon>
        <taxon>Bdellovibrionota</taxon>
        <taxon>Bdellovibrionia</taxon>
        <taxon>Bdellovibrionales</taxon>
        <taxon>Pseudobdellovibrionaceae</taxon>
        <taxon>Pseudobdellovibrio</taxon>
    </lineage>
</organism>
<evidence type="ECO:0000256" key="5">
    <source>
        <dbReference type="ARBA" id="ARBA00023235"/>
    </source>
</evidence>
<dbReference type="EMBL" id="CP003537">
    <property type="protein sequence ID" value="AGH95347.1"/>
    <property type="molecule type" value="Genomic_DNA"/>
</dbReference>
<gene>
    <name evidence="7" type="primary">murI</name>
    <name evidence="8" type="ORF">A11Q_1131</name>
</gene>
<evidence type="ECO:0000256" key="7">
    <source>
        <dbReference type="HAMAP-Rule" id="MF_00258"/>
    </source>
</evidence>
<feature type="active site" description="Proton donor/acceptor" evidence="7">
    <location>
        <position position="81"/>
    </location>
</feature>
<protein>
    <recommendedName>
        <fullName evidence="2 7">Glutamate racemase</fullName>
        <ecNumber evidence="2 7">5.1.1.3</ecNumber>
    </recommendedName>
</protein>
<feature type="binding site" evidence="7">
    <location>
        <begin position="82"/>
        <end position="83"/>
    </location>
    <ligand>
        <name>substrate</name>
    </ligand>
</feature>
<dbReference type="GO" id="GO:0071555">
    <property type="term" value="P:cell wall organization"/>
    <property type="evidence" value="ECO:0007669"/>
    <property type="project" value="UniProtKB-KW"/>
</dbReference>
<dbReference type="EC" id="5.1.1.3" evidence="2 7"/>
<feature type="binding site" evidence="7">
    <location>
        <begin position="50"/>
        <end position="51"/>
    </location>
    <ligand>
        <name>substrate</name>
    </ligand>
</feature>
<dbReference type="Gene3D" id="3.40.50.1860">
    <property type="match status" value="2"/>
</dbReference>
<keyword evidence="9" id="KW-1185">Reference proteome</keyword>
<feature type="binding site" evidence="7">
    <location>
        <begin position="191"/>
        <end position="192"/>
    </location>
    <ligand>
        <name>substrate</name>
    </ligand>
</feature>
<evidence type="ECO:0000256" key="6">
    <source>
        <dbReference type="ARBA" id="ARBA00023316"/>
    </source>
</evidence>
<keyword evidence="6 7" id="KW-0961">Cell wall biogenesis/degradation</keyword>
<dbReference type="PROSITE" id="PS00923">
    <property type="entry name" value="ASP_GLU_RACEMASE_1"/>
    <property type="match status" value="1"/>
</dbReference>
<dbReference type="FunFam" id="3.40.50.1860:FF:000001">
    <property type="entry name" value="Glutamate racemase"/>
    <property type="match status" value="1"/>
</dbReference>
<comment type="similarity">
    <text evidence="7">Belongs to the aspartate/glutamate racemases family.</text>
</comment>
<dbReference type="HAMAP" id="MF_00258">
    <property type="entry name" value="Glu_racemase"/>
    <property type="match status" value="1"/>
</dbReference>
<evidence type="ECO:0000313" key="9">
    <source>
        <dbReference type="Proteomes" id="UP000012040"/>
    </source>
</evidence>
<keyword evidence="5 7" id="KW-0413">Isomerase</keyword>
<dbReference type="InterPro" id="IPR001920">
    <property type="entry name" value="Asp/Glu_race"/>
</dbReference>
<dbReference type="InterPro" id="IPR004391">
    <property type="entry name" value="Glu_race"/>
</dbReference>
<dbReference type="KEGG" id="bex:A11Q_1131"/>
<dbReference type="PROSITE" id="PS00924">
    <property type="entry name" value="ASP_GLU_RACEMASE_2"/>
    <property type="match status" value="1"/>
</dbReference>
<evidence type="ECO:0000256" key="4">
    <source>
        <dbReference type="ARBA" id="ARBA00022984"/>
    </source>
</evidence>
<dbReference type="GO" id="GO:0009252">
    <property type="term" value="P:peptidoglycan biosynthetic process"/>
    <property type="evidence" value="ECO:0007669"/>
    <property type="project" value="UniProtKB-UniRule"/>
</dbReference>
<dbReference type="SUPFAM" id="SSF53681">
    <property type="entry name" value="Aspartate/glutamate racemase"/>
    <property type="match status" value="2"/>
</dbReference>
<reference evidence="8 9" key="1">
    <citation type="journal article" date="2013" name="ISME J.">
        <title>By their genes ye shall know them: genomic signatures of predatory bacteria.</title>
        <authorList>
            <person name="Pasternak Z."/>
            <person name="Pietrokovski S."/>
            <person name="Rotem O."/>
            <person name="Gophna U."/>
            <person name="Lurie-Weinberger M.N."/>
            <person name="Jurkevitch E."/>
        </authorList>
    </citation>
    <scope>NUCLEOTIDE SEQUENCE [LARGE SCALE GENOMIC DNA]</scope>
    <source>
        <strain evidence="8 9">JSS</strain>
    </source>
</reference>
<comment type="pathway">
    <text evidence="7">Cell wall biogenesis; peptidoglycan biosynthesis.</text>
</comment>
<comment type="catalytic activity">
    <reaction evidence="1 7">
        <text>L-glutamate = D-glutamate</text>
        <dbReference type="Rhea" id="RHEA:12813"/>
        <dbReference type="ChEBI" id="CHEBI:29985"/>
        <dbReference type="ChEBI" id="CHEBI:29986"/>
        <dbReference type="EC" id="5.1.1.3"/>
    </reaction>
</comment>
<dbReference type="RefSeq" id="WP_015469837.1">
    <property type="nucleotide sequence ID" value="NC_020813.1"/>
</dbReference>
<feature type="active site" description="Proton donor/acceptor" evidence="7">
    <location>
        <position position="190"/>
    </location>
</feature>
<dbReference type="eggNOG" id="COG0796">
    <property type="taxonomic scope" value="Bacteria"/>
</dbReference>
<dbReference type="InterPro" id="IPR033134">
    <property type="entry name" value="Asp/Glu_racemase_AS_2"/>
</dbReference>
<dbReference type="PATRIC" id="fig|1184267.3.peg.1144"/>
<dbReference type="STRING" id="1184267.A11Q_1131"/>
<evidence type="ECO:0000313" key="8">
    <source>
        <dbReference type="EMBL" id="AGH95347.1"/>
    </source>
</evidence>
<dbReference type="AlphaFoldDB" id="M4V7H5"/>
<dbReference type="InterPro" id="IPR015942">
    <property type="entry name" value="Asp/Glu/hydantoin_racemase"/>
</dbReference>
<keyword evidence="4 7" id="KW-0573">Peptidoglycan synthesis</keyword>
<keyword evidence="3 7" id="KW-0133">Cell shape</keyword>
<comment type="function">
    <text evidence="7">Provides the (R)-glutamate required for cell wall biosynthesis.</text>
</comment>
<accession>M4V7H5</accession>
<dbReference type="GO" id="GO:0008360">
    <property type="term" value="P:regulation of cell shape"/>
    <property type="evidence" value="ECO:0007669"/>
    <property type="project" value="UniProtKB-KW"/>
</dbReference>
<proteinExistence type="inferred from homology"/>
<dbReference type="Pfam" id="PF01177">
    <property type="entry name" value="Asp_Glu_race"/>
    <property type="match status" value="1"/>
</dbReference>
<dbReference type="GO" id="GO:0008881">
    <property type="term" value="F:glutamate racemase activity"/>
    <property type="evidence" value="ECO:0007669"/>
    <property type="project" value="UniProtKB-UniRule"/>
</dbReference>
<dbReference type="NCBIfam" id="TIGR00067">
    <property type="entry name" value="glut_race"/>
    <property type="match status" value="1"/>
</dbReference>
<dbReference type="UniPathway" id="UPA00219"/>
<dbReference type="InterPro" id="IPR018187">
    <property type="entry name" value="Asp/Glu_racemase_AS_1"/>
</dbReference>
<dbReference type="Proteomes" id="UP000012040">
    <property type="component" value="Chromosome"/>
</dbReference>
<feature type="binding site" evidence="7">
    <location>
        <begin position="18"/>
        <end position="19"/>
    </location>
    <ligand>
        <name>substrate</name>
    </ligand>
</feature>
<evidence type="ECO:0000256" key="1">
    <source>
        <dbReference type="ARBA" id="ARBA00001602"/>
    </source>
</evidence>
<dbReference type="HOGENOM" id="CLU_052344_0_0_7"/>
<name>M4V7H5_9BACT</name>
<dbReference type="PANTHER" id="PTHR21198:SF2">
    <property type="entry name" value="GLUTAMATE RACEMASE"/>
    <property type="match status" value="1"/>
</dbReference>
<evidence type="ECO:0000256" key="3">
    <source>
        <dbReference type="ARBA" id="ARBA00022960"/>
    </source>
</evidence>
<dbReference type="PANTHER" id="PTHR21198">
    <property type="entry name" value="GLUTAMATE RACEMASE"/>
    <property type="match status" value="1"/>
</dbReference>
<sequence length="276" mass="30058">MALSFTEDHDNRPIGVFDSGIGGITVLRELVKAFPNESFLYLGDTARLPYGSKSGDTVKQYSQQNMKFLASRDVKAIVVACNTASTQISESSFMGLPVYNVIDPGSALACARTENKKIAVLATRGTISTGAYTKKIQAILPDAEVLTQACPLFVPLAEEGWYDDPLTNLVAFRYLQHLKAADVDTVVMGCTHYPLLKNSIRKVFGNHVHLVDSGEAISLLLAEDFKSKKIAPAEENQHSTLTIALTDASDHFENLSNELLCAVMSSEIHFETVSVI</sequence>
<evidence type="ECO:0000256" key="2">
    <source>
        <dbReference type="ARBA" id="ARBA00013090"/>
    </source>
</evidence>